<feature type="region of interest" description="Disordered" evidence="1">
    <location>
        <begin position="363"/>
        <end position="388"/>
    </location>
</feature>
<feature type="region of interest" description="Disordered" evidence="1">
    <location>
        <begin position="496"/>
        <end position="518"/>
    </location>
</feature>
<feature type="compositionally biased region" description="Low complexity" evidence="1">
    <location>
        <begin position="496"/>
        <end position="507"/>
    </location>
</feature>
<feature type="region of interest" description="Disordered" evidence="1">
    <location>
        <begin position="463"/>
        <end position="483"/>
    </location>
</feature>
<evidence type="ECO:0000256" key="1">
    <source>
        <dbReference type="SAM" id="MobiDB-lite"/>
    </source>
</evidence>
<dbReference type="STRING" id="225359.A0A2S4PTT4"/>
<feature type="region of interest" description="Disordered" evidence="1">
    <location>
        <begin position="201"/>
        <end position="224"/>
    </location>
</feature>
<evidence type="ECO:0000313" key="2">
    <source>
        <dbReference type="EMBL" id="POS85414.1"/>
    </source>
</evidence>
<organism evidence="2 3">
    <name type="scientific">Erysiphe pulchra</name>
    <dbReference type="NCBI Taxonomy" id="225359"/>
    <lineage>
        <taxon>Eukaryota</taxon>
        <taxon>Fungi</taxon>
        <taxon>Dikarya</taxon>
        <taxon>Ascomycota</taxon>
        <taxon>Pezizomycotina</taxon>
        <taxon>Leotiomycetes</taxon>
        <taxon>Erysiphales</taxon>
        <taxon>Erysiphaceae</taxon>
        <taxon>Erysiphe</taxon>
    </lineage>
</organism>
<name>A0A2S4PTT4_9PEZI</name>
<feature type="compositionally biased region" description="Low complexity" evidence="1">
    <location>
        <begin position="466"/>
        <end position="483"/>
    </location>
</feature>
<comment type="caution">
    <text evidence="2">The sequence shown here is derived from an EMBL/GenBank/DDBJ whole genome shotgun (WGS) entry which is preliminary data.</text>
</comment>
<reference evidence="2 3" key="1">
    <citation type="submission" date="2017-10" db="EMBL/GenBank/DDBJ databases">
        <title>Development of genomic resources for the powdery mildew, Erysiphe pulchra.</title>
        <authorList>
            <person name="Wadl P.A."/>
            <person name="Mack B.M."/>
            <person name="Moore G."/>
            <person name="Beltz S.B."/>
        </authorList>
    </citation>
    <scope>NUCLEOTIDE SEQUENCE [LARGE SCALE GENOMIC DNA]</scope>
    <source>
        <strain evidence="2">Cflorida</strain>
    </source>
</reference>
<sequence>MSIMEGFLLVPPDRGALIGRASWKPRYIVLGNQIEHNLHSNSIHSLSEKSSKSRIHLKSSSKSDLTDISDKSDDRSQLYLSIFKAKGEWEYLARHPISAVQFCEIRNIQHRKQSPPLPTLVVEFKSESTTSKLRKRRSSKTNMTLKDGYSNALLFRSLESERHSIYDWVVQMKILLTAPAALGDSAFSSLVSITNPFSNRSNSISTKKNDSQGKKLSPISKSSSHTSLGKYYEVISPSPSLRSRRSDLSSKASSLAQGSVLTSPLAFASGIASDHPSPSSLNGYDHQLIEGWTSAQGRTSALSSHTRGNNSNASGITTSTTRETILDRAFQMRCIPGSERLSSPEDIDKLSSTARFEALMRENDERKQAKRDASSTQIPSTKHLEESKIEKIGEGLQEDSYIDCEEKELPVPAQKALDFISGRRASTKQLLSLTSKNQVSTLNTQALSALVGDDDVPVNEQESIISKTDTSSRRNSSRPSTLTIPLRSYSSTAILNNEENNNNNPPNSKIDTKENRMSSSSAKRLSLQEFARRLSSTSSLLLVQTSASSNSGRGYVDYTSDLTVNARSCSTADERERRCSWRSGVSAFGVEGTFI</sequence>
<dbReference type="EMBL" id="PEDP01000612">
    <property type="protein sequence ID" value="POS85414.1"/>
    <property type="molecule type" value="Genomic_DNA"/>
</dbReference>
<accession>A0A2S4PTT4</accession>
<dbReference type="Proteomes" id="UP000237438">
    <property type="component" value="Unassembled WGS sequence"/>
</dbReference>
<keyword evidence="3" id="KW-1185">Reference proteome</keyword>
<dbReference type="OrthoDB" id="5379885at2759"/>
<gene>
    <name evidence="2" type="ORF">EPUL_003070</name>
</gene>
<proteinExistence type="predicted"/>
<evidence type="ECO:0000313" key="3">
    <source>
        <dbReference type="Proteomes" id="UP000237438"/>
    </source>
</evidence>
<feature type="compositionally biased region" description="Basic and acidic residues" evidence="1">
    <location>
        <begin position="363"/>
        <end position="373"/>
    </location>
</feature>
<dbReference type="AlphaFoldDB" id="A0A2S4PTT4"/>
<protein>
    <submittedName>
        <fullName evidence="2">Uncharacterized protein</fullName>
    </submittedName>
</protein>